<organism evidence="2 3">
    <name type="scientific">Zophobas morio</name>
    <dbReference type="NCBI Taxonomy" id="2755281"/>
    <lineage>
        <taxon>Eukaryota</taxon>
        <taxon>Metazoa</taxon>
        <taxon>Ecdysozoa</taxon>
        <taxon>Arthropoda</taxon>
        <taxon>Hexapoda</taxon>
        <taxon>Insecta</taxon>
        <taxon>Pterygota</taxon>
        <taxon>Neoptera</taxon>
        <taxon>Endopterygota</taxon>
        <taxon>Coleoptera</taxon>
        <taxon>Polyphaga</taxon>
        <taxon>Cucujiformia</taxon>
        <taxon>Tenebrionidae</taxon>
        <taxon>Zophobas</taxon>
    </lineage>
</organism>
<comment type="caution">
    <text evidence="2">The sequence shown here is derived from an EMBL/GenBank/DDBJ whole genome shotgun (WGS) entry which is preliminary data.</text>
</comment>
<dbReference type="Proteomes" id="UP001168821">
    <property type="component" value="Unassembled WGS sequence"/>
</dbReference>
<dbReference type="EMBL" id="JALNTZ010000004">
    <property type="protein sequence ID" value="KAJ3653670.1"/>
    <property type="molecule type" value="Genomic_DNA"/>
</dbReference>
<evidence type="ECO:0000256" key="1">
    <source>
        <dbReference type="SAM" id="MobiDB-lite"/>
    </source>
</evidence>
<evidence type="ECO:0000313" key="2">
    <source>
        <dbReference type="EMBL" id="KAJ3653670.1"/>
    </source>
</evidence>
<reference evidence="2" key="1">
    <citation type="journal article" date="2023" name="G3 (Bethesda)">
        <title>Whole genome assemblies of Zophobas morio and Tenebrio molitor.</title>
        <authorList>
            <person name="Kaur S."/>
            <person name="Stinson S.A."/>
            <person name="diCenzo G.C."/>
        </authorList>
    </citation>
    <scope>NUCLEOTIDE SEQUENCE</scope>
    <source>
        <strain evidence="2">QUZm001</strain>
    </source>
</reference>
<sequence length="158" mass="18605">MRSYDWPKPKKLSPSGLERFLPRTSSPTRESLTYMDNNALLDPYEMFRTRLDQPPRKASVRGMEKPPYHFISGHFIPPPKPRKLTLKARFARFKTMIKAFFTKYYWSFGRNKCDYCVCPPTCQCQKVKSLLNKTAFLDDDEEINEAQSRVNNDPKEKN</sequence>
<gene>
    <name evidence="2" type="ORF">Zmor_012909</name>
</gene>
<dbReference type="AlphaFoldDB" id="A0AA38IC56"/>
<name>A0AA38IC56_9CUCU</name>
<keyword evidence="3" id="KW-1185">Reference proteome</keyword>
<proteinExistence type="predicted"/>
<accession>A0AA38IC56</accession>
<protein>
    <submittedName>
        <fullName evidence="2">Uncharacterized protein</fullName>
    </submittedName>
</protein>
<evidence type="ECO:0000313" key="3">
    <source>
        <dbReference type="Proteomes" id="UP001168821"/>
    </source>
</evidence>
<feature type="region of interest" description="Disordered" evidence="1">
    <location>
        <begin position="1"/>
        <end position="28"/>
    </location>
</feature>